<dbReference type="PIRSF" id="PIRSF001084">
    <property type="entry name" value="B-galactosidase"/>
    <property type="match status" value="1"/>
</dbReference>
<keyword evidence="4" id="KW-0479">Metal-binding</keyword>
<proteinExistence type="inferred from homology"/>
<dbReference type="Gene3D" id="3.20.20.80">
    <property type="entry name" value="Glycosidases"/>
    <property type="match status" value="1"/>
</dbReference>
<dbReference type="InterPro" id="IPR013738">
    <property type="entry name" value="Beta_galactosidase_Trimer"/>
</dbReference>
<comment type="catalytic activity">
    <reaction evidence="1 8">
        <text>Hydrolysis of terminal non-reducing beta-D-galactose residues in beta-D-galactosides.</text>
        <dbReference type="EC" id="3.2.1.23"/>
    </reaction>
</comment>
<evidence type="ECO:0000256" key="7">
    <source>
        <dbReference type="ARBA" id="ARBA00023295"/>
    </source>
</evidence>
<evidence type="ECO:0000256" key="6">
    <source>
        <dbReference type="ARBA" id="ARBA00022833"/>
    </source>
</evidence>
<evidence type="ECO:0000313" key="12">
    <source>
        <dbReference type="Proteomes" id="UP000627781"/>
    </source>
</evidence>
<evidence type="ECO:0000256" key="5">
    <source>
        <dbReference type="ARBA" id="ARBA00022801"/>
    </source>
</evidence>
<evidence type="ECO:0000256" key="1">
    <source>
        <dbReference type="ARBA" id="ARBA00001412"/>
    </source>
</evidence>
<evidence type="ECO:0000256" key="3">
    <source>
        <dbReference type="ARBA" id="ARBA00012756"/>
    </source>
</evidence>
<dbReference type="PANTHER" id="PTHR36447">
    <property type="entry name" value="BETA-GALACTOSIDASE GANA"/>
    <property type="match status" value="1"/>
</dbReference>
<dbReference type="CDD" id="cd03143">
    <property type="entry name" value="A4_beta-galactosidase_middle_domain"/>
    <property type="match status" value="1"/>
</dbReference>
<accession>A0ABR8PRE7</accession>
<keyword evidence="12" id="KW-1185">Reference proteome</keyword>
<dbReference type="RefSeq" id="WP_191767871.1">
    <property type="nucleotide sequence ID" value="NZ_JACSRA010000006.1"/>
</dbReference>
<evidence type="ECO:0000259" key="10">
    <source>
        <dbReference type="Pfam" id="PF08532"/>
    </source>
</evidence>
<keyword evidence="6" id="KW-0862">Zinc</keyword>
<keyword evidence="5 8" id="KW-0378">Hydrolase</keyword>
<evidence type="ECO:0000256" key="2">
    <source>
        <dbReference type="ARBA" id="ARBA00005940"/>
    </source>
</evidence>
<dbReference type="SUPFAM" id="SSF51445">
    <property type="entry name" value="(Trans)glycosidases"/>
    <property type="match status" value="1"/>
</dbReference>
<name>A0ABR8PRE7_9CLOT</name>
<dbReference type="Pfam" id="PF08532">
    <property type="entry name" value="Glyco_hydro_42M"/>
    <property type="match status" value="1"/>
</dbReference>
<comment type="caution">
    <text evidence="11">The sequence shown here is derived from an EMBL/GenBank/DDBJ whole genome shotgun (WGS) entry which is preliminary data.</text>
</comment>
<evidence type="ECO:0000256" key="8">
    <source>
        <dbReference type="PIRNR" id="PIRNR001084"/>
    </source>
</evidence>
<dbReference type="InterPro" id="IPR017853">
    <property type="entry name" value="GH"/>
</dbReference>
<dbReference type="InterPro" id="IPR013529">
    <property type="entry name" value="Glyco_hydro_42_N"/>
</dbReference>
<dbReference type="InterPro" id="IPR029062">
    <property type="entry name" value="Class_I_gatase-like"/>
</dbReference>
<evidence type="ECO:0000259" key="9">
    <source>
        <dbReference type="Pfam" id="PF02449"/>
    </source>
</evidence>
<reference evidence="11 12" key="1">
    <citation type="submission" date="2020-08" db="EMBL/GenBank/DDBJ databases">
        <title>A Genomic Blueprint of the Chicken Gut Microbiome.</title>
        <authorList>
            <person name="Gilroy R."/>
            <person name="Ravi A."/>
            <person name="Getino M."/>
            <person name="Pursley I."/>
            <person name="Horton D.L."/>
            <person name="Alikhan N.-F."/>
            <person name="Baker D."/>
            <person name="Gharbi K."/>
            <person name="Hall N."/>
            <person name="Watson M."/>
            <person name="Adriaenssens E.M."/>
            <person name="Foster-Nyarko E."/>
            <person name="Jarju S."/>
            <person name="Secka A."/>
            <person name="Antonio M."/>
            <person name="Oren A."/>
            <person name="Chaudhuri R."/>
            <person name="La Ragione R.M."/>
            <person name="Hildebrand F."/>
            <person name="Pallen M.J."/>
        </authorList>
    </citation>
    <scope>NUCLEOTIDE SEQUENCE [LARGE SCALE GENOMIC DNA]</scope>
    <source>
        <strain evidence="11 12">Sa3CVN1</strain>
    </source>
</reference>
<keyword evidence="7 8" id="KW-0326">Glycosidase</keyword>
<feature type="domain" description="Glycoside hydrolase family 42 N-terminal" evidence="9">
    <location>
        <begin position="10"/>
        <end position="374"/>
    </location>
</feature>
<feature type="domain" description="Beta-galactosidase trimerisation" evidence="10">
    <location>
        <begin position="388"/>
        <end position="593"/>
    </location>
</feature>
<dbReference type="InterPro" id="IPR003476">
    <property type="entry name" value="Glyco_hydro_42"/>
</dbReference>
<evidence type="ECO:0000256" key="4">
    <source>
        <dbReference type="ARBA" id="ARBA00022723"/>
    </source>
</evidence>
<dbReference type="Pfam" id="PF02449">
    <property type="entry name" value="Glyco_hydro_42"/>
    <property type="match status" value="1"/>
</dbReference>
<dbReference type="Proteomes" id="UP000627781">
    <property type="component" value="Unassembled WGS sequence"/>
</dbReference>
<dbReference type="EC" id="3.2.1.23" evidence="3 8"/>
<sequence>MKKLYHGAAFYPELWDEKTIKEDIRLMKKTGINIVRVGEFIWSKLERNEGEVDISYLKYILDLLYRNDIEVIMCTPTPTPPIWFTHNHEERLHVDSKGRKMVHGSRQHVCTNNEKFRKASRNIVENIAKEVGKHPAIALWQLDNEFKCHISECFCETCKEEWHKWLEKRYVTIDNLNKKWGTLIWSELYQSFNQVPQPFESTPFIHNSSLSTMYRIFHREKIAEFASEQADIIRKYSKTTITTNAGLEFTTDNELLFENLDVAGYDTYASHETPHAFTLNCDIWRNIKKGKNYWLLETSTSHTGALDRHAEVHPNGYLASEAVATYALGGEGFIYWLWRQQPYGCEQSHSAVISAWGKPSVGYKNVLEVERARKRVEEFMINTEYTQAELAVAYSDMAKTFLLTESHKKDQYRGLITDFYNNVLKTGIHRDMIPEGFSLDGYKLLITPFMYYLSPEYFERAKKFVEEGGVWIVGPLTGGRTKEHTVNIDAALGKNLEELAGVETLYTYPMENSGATGEAFGEKAPLKLWSAVFKLNGAKAIGILKGGITDGEAFITENKVGKGKVIMLGSLPYGEDGDRMLQKMIDYYAKEVNIYVRAEVSEGTISIPRHDDENIYEVVVNMDGKGGNVLIPIEVFDVLEKVNIPKGELRLGRYEYKILKLNKNNRKSK</sequence>
<dbReference type="SUPFAM" id="SSF52317">
    <property type="entry name" value="Class I glutamine amidotransferase-like"/>
    <property type="match status" value="1"/>
</dbReference>
<organism evidence="11 12">
    <name type="scientific">Clostridium cibarium</name>
    <dbReference type="NCBI Taxonomy" id="2762247"/>
    <lineage>
        <taxon>Bacteria</taxon>
        <taxon>Bacillati</taxon>
        <taxon>Bacillota</taxon>
        <taxon>Clostridia</taxon>
        <taxon>Eubacteriales</taxon>
        <taxon>Clostridiaceae</taxon>
        <taxon>Clostridium</taxon>
    </lineage>
</organism>
<comment type="similarity">
    <text evidence="2 8">Belongs to the glycosyl hydrolase 42 family.</text>
</comment>
<protein>
    <recommendedName>
        <fullName evidence="3 8">Beta-galactosidase</fullName>
        <shortName evidence="8">Beta-gal</shortName>
        <ecNumber evidence="3 8">3.2.1.23</ecNumber>
    </recommendedName>
</protein>
<dbReference type="Gene3D" id="3.40.50.880">
    <property type="match status" value="1"/>
</dbReference>
<dbReference type="PANTHER" id="PTHR36447:SF2">
    <property type="entry name" value="BETA-GALACTOSIDASE YESZ"/>
    <property type="match status" value="1"/>
</dbReference>
<dbReference type="EMBL" id="JACSRA010000006">
    <property type="protein sequence ID" value="MBD7910754.1"/>
    <property type="molecule type" value="Genomic_DNA"/>
</dbReference>
<gene>
    <name evidence="11" type="ORF">H9661_05210</name>
</gene>
<evidence type="ECO:0000313" key="11">
    <source>
        <dbReference type="EMBL" id="MBD7910754.1"/>
    </source>
</evidence>